<evidence type="ECO:0000256" key="1">
    <source>
        <dbReference type="SAM" id="Coils"/>
    </source>
</evidence>
<proteinExistence type="predicted"/>
<dbReference type="AlphaFoldDB" id="R4L3X7"/>
<sequence>MAWHTIQEAQKLTGKSRRTLYRDMSTGRLSWVPEGENARRLETSELIRAYGALLPVAQPESEKKAHSDTGLGTADTTLILAELKALREEVAELRQAMRLIEHKPDMAQDTAQQAETVEPLVAPPDEAQPVELSSVPDKAPGHWWSSIFKPFKPN</sequence>
<keyword evidence="2" id="KW-0614">Plasmid</keyword>
<gene>
    <name evidence="2" type="primary">exc1</name>
</gene>
<name>R4L3X7_9PSED</name>
<evidence type="ECO:0000313" key="2">
    <source>
        <dbReference type="EMBL" id="AGL12840.1"/>
    </source>
</evidence>
<organism evidence="2">
    <name type="scientific">Pseudomonas sp. GLE121</name>
    <dbReference type="NCBI Taxonomy" id="1329969"/>
    <lineage>
        <taxon>Bacteria</taxon>
        <taxon>Pseudomonadati</taxon>
        <taxon>Pseudomonadota</taxon>
        <taxon>Gammaproteobacteria</taxon>
        <taxon>Pseudomonadales</taxon>
        <taxon>Pseudomonadaceae</taxon>
        <taxon>Pseudomonas</taxon>
    </lineage>
</organism>
<accession>R4L3X7</accession>
<reference evidence="2" key="1">
    <citation type="journal article" date="2013" name="Plasmid">
        <title>Sequence determination and analysis of three plasmids of Pseudomonas sp. GLE121, a psychrophile isolated from surface ice of Ecology Glacier (Antarctica).</title>
        <authorList>
            <person name="Dziewit L."/>
            <person name="Grzesiak J."/>
            <person name="Ciok A."/>
            <person name="Nieckarz M."/>
            <person name="Zdanowski M.K."/>
            <person name="Bartosik D."/>
        </authorList>
    </citation>
    <scope>NUCLEOTIDE SEQUENCE</scope>
    <source>
        <strain evidence="2">GLE121</strain>
        <plasmid evidence="2">pGLE121P2</plasmid>
    </source>
</reference>
<geneLocation type="plasmid" evidence="2">
    <name>pGLE121P2</name>
</geneLocation>
<protein>
    <submittedName>
        <fullName evidence="2">Entry exclusion protein 1</fullName>
    </submittedName>
</protein>
<keyword evidence="1" id="KW-0175">Coiled coil</keyword>
<dbReference type="EMBL" id="KC542382">
    <property type="protein sequence ID" value="AGL12840.1"/>
    <property type="molecule type" value="Genomic_DNA"/>
</dbReference>
<feature type="coiled-coil region" evidence="1">
    <location>
        <begin position="76"/>
        <end position="103"/>
    </location>
</feature>
<dbReference type="RefSeq" id="WP_015647650.1">
    <property type="nucleotide sequence ID" value="NC_021211.1"/>
</dbReference>